<dbReference type="SUPFAM" id="SSF53474">
    <property type="entry name" value="alpha/beta-Hydrolases"/>
    <property type="match status" value="1"/>
</dbReference>
<evidence type="ECO:0000313" key="4">
    <source>
        <dbReference type="Proteomes" id="UP000325081"/>
    </source>
</evidence>
<feature type="domain" description="Alpha/beta hydrolase fold-3" evidence="2">
    <location>
        <begin position="79"/>
        <end position="301"/>
    </location>
</feature>
<dbReference type="Gene3D" id="3.40.50.1820">
    <property type="entry name" value="alpha/beta hydrolase"/>
    <property type="match status" value="1"/>
</dbReference>
<dbReference type="GO" id="GO:0016787">
    <property type="term" value="F:hydrolase activity"/>
    <property type="evidence" value="ECO:0007669"/>
    <property type="project" value="UniProtKB-KW"/>
</dbReference>
<dbReference type="InterPro" id="IPR029058">
    <property type="entry name" value="AB_hydrolase_fold"/>
</dbReference>
<reference evidence="4" key="1">
    <citation type="journal article" date="2019" name="Curr. Biol.">
        <title>Genome Sequence of Striga asiatica Provides Insight into the Evolution of Plant Parasitism.</title>
        <authorList>
            <person name="Yoshida S."/>
            <person name="Kim S."/>
            <person name="Wafula E.K."/>
            <person name="Tanskanen J."/>
            <person name="Kim Y.M."/>
            <person name="Honaas L."/>
            <person name="Yang Z."/>
            <person name="Spallek T."/>
            <person name="Conn C.E."/>
            <person name="Ichihashi Y."/>
            <person name="Cheong K."/>
            <person name="Cui S."/>
            <person name="Der J.P."/>
            <person name="Gundlach H."/>
            <person name="Jiao Y."/>
            <person name="Hori C."/>
            <person name="Ishida J.K."/>
            <person name="Kasahara H."/>
            <person name="Kiba T."/>
            <person name="Kim M.S."/>
            <person name="Koo N."/>
            <person name="Laohavisit A."/>
            <person name="Lee Y.H."/>
            <person name="Lumba S."/>
            <person name="McCourt P."/>
            <person name="Mortimer J.C."/>
            <person name="Mutuku J.M."/>
            <person name="Nomura T."/>
            <person name="Sasaki-Sekimoto Y."/>
            <person name="Seto Y."/>
            <person name="Wang Y."/>
            <person name="Wakatake T."/>
            <person name="Sakakibara H."/>
            <person name="Demura T."/>
            <person name="Yamaguchi S."/>
            <person name="Yoneyama K."/>
            <person name="Manabe R.I."/>
            <person name="Nelson D.C."/>
            <person name="Schulman A.H."/>
            <person name="Timko M.P."/>
            <person name="dePamphilis C.W."/>
            <person name="Choi D."/>
            <person name="Shirasu K."/>
        </authorList>
    </citation>
    <scope>NUCLEOTIDE SEQUENCE [LARGE SCALE GENOMIC DNA]</scope>
    <source>
        <strain evidence="4">cv. UVA1</strain>
    </source>
</reference>
<name>A0A5A7RKI0_STRAF</name>
<dbReference type="EMBL" id="BKCP01013403">
    <property type="protein sequence ID" value="GER57618.1"/>
    <property type="molecule type" value="Genomic_DNA"/>
</dbReference>
<organism evidence="3 4">
    <name type="scientific">Striga asiatica</name>
    <name type="common">Asiatic witchweed</name>
    <name type="synonym">Buchnera asiatica</name>
    <dbReference type="NCBI Taxonomy" id="4170"/>
    <lineage>
        <taxon>Eukaryota</taxon>
        <taxon>Viridiplantae</taxon>
        <taxon>Streptophyta</taxon>
        <taxon>Embryophyta</taxon>
        <taxon>Tracheophyta</taxon>
        <taxon>Spermatophyta</taxon>
        <taxon>Magnoliopsida</taxon>
        <taxon>eudicotyledons</taxon>
        <taxon>Gunneridae</taxon>
        <taxon>Pentapetalae</taxon>
        <taxon>asterids</taxon>
        <taxon>lamiids</taxon>
        <taxon>Lamiales</taxon>
        <taxon>Orobanchaceae</taxon>
        <taxon>Buchnereae</taxon>
        <taxon>Striga</taxon>
    </lineage>
</organism>
<dbReference type="AlphaFoldDB" id="A0A5A7RKI0"/>
<evidence type="ECO:0000256" key="1">
    <source>
        <dbReference type="ARBA" id="ARBA00010515"/>
    </source>
</evidence>
<keyword evidence="4" id="KW-1185">Reference proteome</keyword>
<dbReference type="PANTHER" id="PTHR23024:SF135">
    <property type="entry name" value="CELL DEATH ASSOCIATED PROTEIN"/>
    <property type="match status" value="1"/>
</dbReference>
<evidence type="ECO:0000259" key="2">
    <source>
        <dbReference type="Pfam" id="PF07859"/>
    </source>
</evidence>
<accession>A0A5A7RKI0</accession>
<evidence type="ECO:0000313" key="3">
    <source>
        <dbReference type="EMBL" id="GER57618.1"/>
    </source>
</evidence>
<comment type="similarity">
    <text evidence="1">Belongs to the 'GDXG' lipolytic enzyme family.</text>
</comment>
<comment type="caution">
    <text evidence="3">The sequence shown here is derived from an EMBL/GenBank/DDBJ whole genome shotgun (WGS) entry which is preliminary data.</text>
</comment>
<dbReference type="InterPro" id="IPR013094">
    <property type="entry name" value="AB_hydrolase_3"/>
</dbReference>
<dbReference type="InterPro" id="IPR050466">
    <property type="entry name" value="Carboxylest/Gibb_receptor"/>
</dbReference>
<dbReference type="PANTHER" id="PTHR23024">
    <property type="entry name" value="ARYLACETAMIDE DEACETYLASE"/>
    <property type="match status" value="1"/>
</dbReference>
<keyword evidence="3" id="KW-0378">Hydrolase</keyword>
<gene>
    <name evidence="3" type="ORF">STAS_35426</name>
</gene>
<proteinExistence type="inferred from homology"/>
<dbReference type="OrthoDB" id="408631at2759"/>
<sequence>MVQEKKLIDEVSGWLKLYDDGSVDRTWTGPPQFKFMSDPVPPHPHFIDGVSATDTTTPGGLKIRIYLPEIPRDGEIPILLHFHGGGFCISEADWYMYYAAYTRLARTAAAAVVSVYLRRAPEHRLPAACDDGLAALLWLRSVAAGDSPRPPPLRAADLRRVFLVGDSSGGNIVHQVAARAGREDLGPLRIAGAIPIHPGFCRSRRSRSEVEQPETPFLTLDMVDKFLDLALPVGATKDHPITCPMGKEAPPLEGENLPPYLYCVARQDLLWDTEMEFYRAMIGAKKKIELFVSESVGHSFYLNKVAVDNDAATAEQTRKLFDRIAYFVAGH</sequence>
<dbReference type="Pfam" id="PF07859">
    <property type="entry name" value="Abhydrolase_3"/>
    <property type="match status" value="1"/>
</dbReference>
<dbReference type="Proteomes" id="UP000325081">
    <property type="component" value="Unassembled WGS sequence"/>
</dbReference>
<protein>
    <submittedName>
        <fullName evidence="3">Alpha/beta-Hydrolases superfamily protein</fullName>
    </submittedName>
</protein>